<keyword evidence="10" id="KW-1185">Reference proteome</keyword>
<proteinExistence type="predicted"/>
<dbReference type="SUPFAM" id="SSF103473">
    <property type="entry name" value="MFS general substrate transporter"/>
    <property type="match status" value="1"/>
</dbReference>
<feature type="transmembrane region" description="Helical" evidence="7">
    <location>
        <begin position="379"/>
        <end position="401"/>
    </location>
</feature>
<evidence type="ECO:0000256" key="1">
    <source>
        <dbReference type="ARBA" id="ARBA00004651"/>
    </source>
</evidence>
<dbReference type="PANTHER" id="PTHR43266">
    <property type="entry name" value="MACROLIDE-EFFLUX PROTEIN"/>
    <property type="match status" value="1"/>
</dbReference>
<comment type="caution">
    <text evidence="9">The sequence shown here is derived from an EMBL/GenBank/DDBJ whole genome shotgun (WGS) entry which is preliminary data.</text>
</comment>
<evidence type="ECO:0000256" key="7">
    <source>
        <dbReference type="SAM" id="Phobius"/>
    </source>
</evidence>
<keyword evidence="5 7" id="KW-1133">Transmembrane helix</keyword>
<evidence type="ECO:0000256" key="2">
    <source>
        <dbReference type="ARBA" id="ARBA00022448"/>
    </source>
</evidence>
<organism evidence="9 10">
    <name type="scientific">Dictyobacter formicarum</name>
    <dbReference type="NCBI Taxonomy" id="2778368"/>
    <lineage>
        <taxon>Bacteria</taxon>
        <taxon>Bacillati</taxon>
        <taxon>Chloroflexota</taxon>
        <taxon>Ktedonobacteria</taxon>
        <taxon>Ktedonobacterales</taxon>
        <taxon>Dictyobacteraceae</taxon>
        <taxon>Dictyobacter</taxon>
    </lineage>
</organism>
<dbReference type="CDD" id="cd06173">
    <property type="entry name" value="MFS_MefA_like"/>
    <property type="match status" value="1"/>
</dbReference>
<keyword evidence="4 7" id="KW-0812">Transmembrane</keyword>
<accession>A0ABQ3VJY4</accession>
<gene>
    <name evidence="9" type="ORF">KSZ_39190</name>
</gene>
<evidence type="ECO:0000256" key="4">
    <source>
        <dbReference type="ARBA" id="ARBA00022692"/>
    </source>
</evidence>
<dbReference type="InterPro" id="IPR010290">
    <property type="entry name" value="TM_effector"/>
</dbReference>
<dbReference type="EMBL" id="BNJJ01000010">
    <property type="protein sequence ID" value="GHO85913.1"/>
    <property type="molecule type" value="Genomic_DNA"/>
</dbReference>
<comment type="subcellular location">
    <subcellularLocation>
        <location evidence="1">Cell membrane</location>
        <topology evidence="1">Multi-pass membrane protein</topology>
    </subcellularLocation>
</comment>
<dbReference type="InterPro" id="IPR022324">
    <property type="entry name" value="Bacilysin_exporter_BacE_put"/>
</dbReference>
<evidence type="ECO:0000313" key="10">
    <source>
        <dbReference type="Proteomes" id="UP000635565"/>
    </source>
</evidence>
<evidence type="ECO:0000259" key="8">
    <source>
        <dbReference type="PROSITE" id="PS50850"/>
    </source>
</evidence>
<feature type="domain" description="Major facilitator superfamily (MFS) profile" evidence="8">
    <location>
        <begin position="1"/>
        <end position="190"/>
    </location>
</feature>
<sequence>MFSVLRNRNFALLWIGQLISIIGDWLLVLALPFYIFDLTNSTLATGGMFIATSVPRLLLGSLGGVFADRWDRRTMMIVTDLLRAAILLLLLLVHSVSWLWLIYTVALLESAISQFFAPAKGALVPQIVASEELVTANSLDSFSEAVTRLLGPTLGGALYALFGIISIVTIDSSSYLISALLIFLIAFRPLTAQQSAPAVEQSQVTPKTIWLKLWHELVDGLHLVRKDQLLRTIFAGMGVMMIAEGIIEVLLVAFTKQILHGNASTLGWIMAAQGVGALLASIFSQQVIRLFQPRYLLMLSFGIIGLLLIVVFNVSIFAVALIVMAIAGALIVWAMVTAQTLMQKAVADSYRGRVFGAYSTVLSLMVLIGMGIASAFTGLLGTTILLDISGIIFALSALLFIKMPAASLTTPETPLA</sequence>
<dbReference type="Gene3D" id="1.20.1250.20">
    <property type="entry name" value="MFS general substrate transporter like domains"/>
    <property type="match status" value="1"/>
</dbReference>
<keyword evidence="6 7" id="KW-0472">Membrane</keyword>
<feature type="domain" description="Major facilitator superfamily (MFS) profile" evidence="8">
    <location>
        <begin position="229"/>
        <end position="416"/>
    </location>
</feature>
<feature type="transmembrane region" description="Helical" evidence="7">
    <location>
        <begin position="81"/>
        <end position="103"/>
    </location>
</feature>
<feature type="transmembrane region" description="Helical" evidence="7">
    <location>
        <begin position="12"/>
        <end position="36"/>
    </location>
</feature>
<reference evidence="9 10" key="1">
    <citation type="journal article" date="2021" name="Int. J. Syst. Evol. Microbiol.">
        <title>Reticulibacter mediterranei gen. nov., sp. nov., within the new family Reticulibacteraceae fam. nov., and Ktedonospora formicarum gen. nov., sp. nov., Ktedonobacter robiniae sp. nov., Dictyobacter formicarum sp. nov. and Dictyobacter arantiisoli sp. nov., belonging to the class Ktedonobacteria.</title>
        <authorList>
            <person name="Yabe S."/>
            <person name="Zheng Y."/>
            <person name="Wang C.M."/>
            <person name="Sakai Y."/>
            <person name="Abe K."/>
            <person name="Yokota A."/>
            <person name="Donadio S."/>
            <person name="Cavaletti L."/>
            <person name="Monciardini P."/>
        </authorList>
    </citation>
    <scope>NUCLEOTIDE SEQUENCE [LARGE SCALE GENOMIC DNA]</scope>
    <source>
        <strain evidence="9 10">SOSP1-9</strain>
    </source>
</reference>
<protein>
    <submittedName>
        <fullName evidence="9">MFS transporter</fullName>
    </submittedName>
</protein>
<evidence type="ECO:0000256" key="3">
    <source>
        <dbReference type="ARBA" id="ARBA00022475"/>
    </source>
</evidence>
<dbReference type="Pfam" id="PF05977">
    <property type="entry name" value="MFS_3"/>
    <property type="match status" value="1"/>
</dbReference>
<dbReference type="PRINTS" id="PR01988">
    <property type="entry name" value="EXPORTERBACE"/>
</dbReference>
<dbReference type="PANTHER" id="PTHR43266:SF2">
    <property type="entry name" value="MAJOR FACILITATOR SUPERFAMILY (MFS) PROFILE DOMAIN-CONTAINING PROTEIN"/>
    <property type="match status" value="1"/>
</dbReference>
<feature type="transmembrane region" description="Helical" evidence="7">
    <location>
        <begin position="354"/>
        <end position="373"/>
    </location>
</feature>
<feature type="transmembrane region" description="Helical" evidence="7">
    <location>
        <begin position="266"/>
        <end position="283"/>
    </location>
</feature>
<dbReference type="InterPro" id="IPR020846">
    <property type="entry name" value="MFS_dom"/>
</dbReference>
<dbReference type="InterPro" id="IPR036259">
    <property type="entry name" value="MFS_trans_sf"/>
</dbReference>
<name>A0ABQ3VJY4_9CHLR</name>
<evidence type="ECO:0000256" key="6">
    <source>
        <dbReference type="ARBA" id="ARBA00023136"/>
    </source>
</evidence>
<feature type="transmembrane region" description="Helical" evidence="7">
    <location>
        <begin position="318"/>
        <end position="342"/>
    </location>
</feature>
<feature type="transmembrane region" description="Helical" evidence="7">
    <location>
        <begin position="48"/>
        <end position="69"/>
    </location>
</feature>
<evidence type="ECO:0000256" key="5">
    <source>
        <dbReference type="ARBA" id="ARBA00022989"/>
    </source>
</evidence>
<evidence type="ECO:0000313" key="9">
    <source>
        <dbReference type="EMBL" id="GHO85913.1"/>
    </source>
</evidence>
<feature type="transmembrane region" description="Helical" evidence="7">
    <location>
        <begin position="157"/>
        <end position="187"/>
    </location>
</feature>
<dbReference type="RefSeq" id="WP_201363543.1">
    <property type="nucleotide sequence ID" value="NZ_BNJJ01000010.1"/>
</dbReference>
<keyword evidence="2" id="KW-0813">Transport</keyword>
<keyword evidence="3" id="KW-1003">Cell membrane</keyword>
<dbReference type="Proteomes" id="UP000635565">
    <property type="component" value="Unassembled WGS sequence"/>
</dbReference>
<dbReference type="PROSITE" id="PS50850">
    <property type="entry name" value="MFS"/>
    <property type="match status" value="2"/>
</dbReference>
<feature type="transmembrane region" description="Helical" evidence="7">
    <location>
        <begin position="233"/>
        <end position="254"/>
    </location>
</feature>